<dbReference type="PROSITE" id="PS00041">
    <property type="entry name" value="HTH_ARAC_FAMILY_1"/>
    <property type="match status" value="1"/>
</dbReference>
<dbReference type="PANTHER" id="PTHR47894">
    <property type="entry name" value="HTH-TYPE TRANSCRIPTIONAL REGULATOR GADX"/>
    <property type="match status" value="1"/>
</dbReference>
<reference evidence="5 6" key="1">
    <citation type="submission" date="2019-01" db="EMBL/GenBank/DDBJ databases">
        <authorList>
            <person name="Chen W.-M."/>
        </authorList>
    </citation>
    <scope>NUCLEOTIDE SEQUENCE [LARGE SCALE GENOMIC DNA]</scope>
    <source>
        <strain evidence="5 6">TER-1</strain>
    </source>
</reference>
<comment type="caution">
    <text evidence="5">The sequence shown here is derived from an EMBL/GenBank/DDBJ whole genome shotgun (WGS) entry which is preliminary data.</text>
</comment>
<keyword evidence="1" id="KW-0805">Transcription regulation</keyword>
<dbReference type="GO" id="GO:0005829">
    <property type="term" value="C:cytosol"/>
    <property type="evidence" value="ECO:0007669"/>
    <property type="project" value="TreeGrafter"/>
</dbReference>
<sequence length="344" mass="37372">MILVDAPAAAPPMTDGTLTRLAARRLADAGLPARALLRQAGLSPAAIEHPDLVPAAQQAGFLDLAAQALGDDLLGLHLALAADGREFGPFHYLVASCADLGEALAKQARYLPTVNRGLVCTLERAPGLVALDFALEGVERHRSNQEIAFWVAYLLRQARQFTTLELIPARVAFLHEHLGDSAGMTAYLRREPVFRAERDSLAFDDQVCALPLMTADPYLNDFLTRFHEDLLGHGVSSSGALASRVANALTPLLAHGHADVTSVASALGMSTRTLGRRLAEEGISFRSILEQIRADLALRYVRDTTMPISQIAWRLGYRDPSAFIVAFKRWTGKPPSAVRRERRG</sequence>
<dbReference type="InterPro" id="IPR018062">
    <property type="entry name" value="HTH_AraC-typ_CS"/>
</dbReference>
<dbReference type="SMART" id="SM00342">
    <property type="entry name" value="HTH_ARAC"/>
    <property type="match status" value="1"/>
</dbReference>
<dbReference type="Pfam" id="PF12833">
    <property type="entry name" value="HTH_18"/>
    <property type="match status" value="1"/>
</dbReference>
<evidence type="ECO:0000256" key="2">
    <source>
        <dbReference type="ARBA" id="ARBA00023125"/>
    </source>
</evidence>
<accession>A0A437P0Y9</accession>
<dbReference type="GO" id="GO:0003700">
    <property type="term" value="F:DNA-binding transcription factor activity"/>
    <property type="evidence" value="ECO:0007669"/>
    <property type="project" value="InterPro"/>
</dbReference>
<evidence type="ECO:0000256" key="1">
    <source>
        <dbReference type="ARBA" id="ARBA00023015"/>
    </source>
</evidence>
<dbReference type="GO" id="GO:0000976">
    <property type="term" value="F:transcription cis-regulatory region binding"/>
    <property type="evidence" value="ECO:0007669"/>
    <property type="project" value="TreeGrafter"/>
</dbReference>
<evidence type="ECO:0000313" key="5">
    <source>
        <dbReference type="EMBL" id="RVU15954.1"/>
    </source>
</evidence>
<dbReference type="PROSITE" id="PS01124">
    <property type="entry name" value="HTH_ARAC_FAMILY_2"/>
    <property type="match status" value="1"/>
</dbReference>
<protein>
    <submittedName>
        <fullName evidence="5">AraC family transcriptional regulator</fullName>
    </submittedName>
</protein>
<dbReference type="AlphaFoldDB" id="A0A437P0Y9"/>
<evidence type="ECO:0000256" key="3">
    <source>
        <dbReference type="ARBA" id="ARBA00023163"/>
    </source>
</evidence>
<dbReference type="InterPro" id="IPR009057">
    <property type="entry name" value="Homeodomain-like_sf"/>
</dbReference>
<name>A0A437P0Y9_9HYPH</name>
<organism evidence="5 6">
    <name type="scientific">Methylobacterium oryzihabitans</name>
    <dbReference type="NCBI Taxonomy" id="2499852"/>
    <lineage>
        <taxon>Bacteria</taxon>
        <taxon>Pseudomonadati</taxon>
        <taxon>Pseudomonadota</taxon>
        <taxon>Alphaproteobacteria</taxon>
        <taxon>Hyphomicrobiales</taxon>
        <taxon>Methylobacteriaceae</taxon>
        <taxon>Methylobacterium</taxon>
    </lineage>
</organism>
<dbReference type="RefSeq" id="WP_127731641.1">
    <property type="nucleotide sequence ID" value="NZ_SACP01000018.1"/>
</dbReference>
<dbReference type="InterPro" id="IPR032687">
    <property type="entry name" value="AraC-type_N"/>
</dbReference>
<keyword evidence="3" id="KW-0804">Transcription</keyword>
<evidence type="ECO:0000259" key="4">
    <source>
        <dbReference type="PROSITE" id="PS01124"/>
    </source>
</evidence>
<dbReference type="InterPro" id="IPR018060">
    <property type="entry name" value="HTH_AraC"/>
</dbReference>
<proteinExistence type="predicted"/>
<dbReference type="Proteomes" id="UP000286997">
    <property type="component" value="Unassembled WGS sequence"/>
</dbReference>
<gene>
    <name evidence="5" type="ORF">EOE48_17975</name>
</gene>
<dbReference type="EMBL" id="SACP01000018">
    <property type="protein sequence ID" value="RVU15954.1"/>
    <property type="molecule type" value="Genomic_DNA"/>
</dbReference>
<dbReference type="PANTHER" id="PTHR47894:SF4">
    <property type="entry name" value="HTH-TYPE TRANSCRIPTIONAL REGULATOR GADX"/>
    <property type="match status" value="1"/>
</dbReference>
<feature type="domain" description="HTH araC/xylS-type" evidence="4">
    <location>
        <begin position="243"/>
        <end position="341"/>
    </location>
</feature>
<dbReference type="OrthoDB" id="9805730at2"/>
<evidence type="ECO:0000313" key="6">
    <source>
        <dbReference type="Proteomes" id="UP000286997"/>
    </source>
</evidence>
<keyword evidence="2" id="KW-0238">DNA-binding</keyword>
<dbReference type="Gene3D" id="1.10.10.60">
    <property type="entry name" value="Homeodomain-like"/>
    <property type="match status" value="1"/>
</dbReference>
<dbReference type="Pfam" id="PF12625">
    <property type="entry name" value="Arabinose_bd"/>
    <property type="match status" value="1"/>
</dbReference>
<dbReference type="SUPFAM" id="SSF46689">
    <property type="entry name" value="Homeodomain-like"/>
    <property type="match status" value="1"/>
</dbReference>
<keyword evidence="6" id="KW-1185">Reference proteome</keyword>